<dbReference type="Proteomes" id="UP000002973">
    <property type="component" value="Unassembled WGS sequence"/>
</dbReference>
<proteinExistence type="inferred from homology"/>
<keyword evidence="3" id="KW-0812">Transmembrane</keyword>
<dbReference type="Gene3D" id="1.20.1440.20">
    <property type="entry name" value="LemA-like domain"/>
    <property type="match status" value="1"/>
</dbReference>
<dbReference type="AlphaFoldDB" id="E6J3K2"/>
<evidence type="ECO:0000256" key="5">
    <source>
        <dbReference type="ARBA" id="ARBA00023136"/>
    </source>
</evidence>
<dbReference type="PANTHER" id="PTHR34478:SF2">
    <property type="entry name" value="MEMBRANE PROTEIN"/>
    <property type="match status" value="1"/>
</dbReference>
<dbReference type="eggNOG" id="COG1704">
    <property type="taxonomic scope" value="Bacteria"/>
</dbReference>
<evidence type="ECO:0000256" key="2">
    <source>
        <dbReference type="ARBA" id="ARBA00008854"/>
    </source>
</evidence>
<evidence type="ECO:0000313" key="6">
    <source>
        <dbReference type="EMBL" id="EFU21533.1"/>
    </source>
</evidence>
<gene>
    <name evidence="6" type="ORF">HMPREF0813_01855</name>
</gene>
<dbReference type="SUPFAM" id="SSF140478">
    <property type="entry name" value="LemA-like"/>
    <property type="match status" value="1"/>
</dbReference>
<dbReference type="EMBL" id="AECT01000056">
    <property type="protein sequence ID" value="EFU21533.1"/>
    <property type="molecule type" value="Genomic_DNA"/>
</dbReference>
<name>E6J3K2_STRAP</name>
<sequence length="188" mass="21099">MIMWMIILAIVVVLVLFVIASYNGLVKSRMQTKEAWSQIDVQLKRRNDLLPNLIETVKGYAKYEASTFEKVTELRRQVAAATTPAEAMKASDALTRQISGIFAVAENYPELQASTNFVKLQEELTNTENKISYSRQLYNSVTSNYNVKLETFPSNIIAGMFSFKPADFLAVPEEEKSVPKVDFSGLGD</sequence>
<accession>E6J3K2</accession>
<dbReference type="InterPro" id="IPR023353">
    <property type="entry name" value="LemA-like_dom_sf"/>
</dbReference>
<evidence type="ECO:0000256" key="3">
    <source>
        <dbReference type="ARBA" id="ARBA00022692"/>
    </source>
</evidence>
<comment type="similarity">
    <text evidence="2">Belongs to the LemA family.</text>
</comment>
<keyword evidence="4" id="KW-1133">Transmembrane helix</keyword>
<comment type="subcellular location">
    <subcellularLocation>
        <location evidence="1">Membrane</location>
        <topology evidence="1">Single-pass membrane protein</topology>
    </subcellularLocation>
</comment>
<dbReference type="InterPro" id="IPR007156">
    <property type="entry name" value="MamQ_LemA"/>
</dbReference>
<dbReference type="GO" id="GO:0016020">
    <property type="term" value="C:membrane"/>
    <property type="evidence" value="ECO:0007669"/>
    <property type="project" value="UniProtKB-SubCell"/>
</dbReference>
<protein>
    <submittedName>
        <fullName evidence="6">LemA family protein</fullName>
    </submittedName>
</protein>
<organism evidence="6 7">
    <name type="scientific">Streptococcus anginosus F0211</name>
    <dbReference type="NCBI Taxonomy" id="706437"/>
    <lineage>
        <taxon>Bacteria</taxon>
        <taxon>Bacillati</taxon>
        <taxon>Bacillota</taxon>
        <taxon>Bacilli</taxon>
        <taxon>Lactobacillales</taxon>
        <taxon>Streptococcaceae</taxon>
        <taxon>Streptococcus</taxon>
        <taxon>Streptococcus anginosus group</taxon>
    </lineage>
</organism>
<dbReference type="Pfam" id="PF04011">
    <property type="entry name" value="LemA"/>
    <property type="match status" value="1"/>
</dbReference>
<evidence type="ECO:0000256" key="4">
    <source>
        <dbReference type="ARBA" id="ARBA00022989"/>
    </source>
</evidence>
<dbReference type="PANTHER" id="PTHR34478">
    <property type="entry name" value="PROTEIN LEMA"/>
    <property type="match status" value="1"/>
</dbReference>
<keyword evidence="5" id="KW-0472">Membrane</keyword>
<evidence type="ECO:0000256" key="1">
    <source>
        <dbReference type="ARBA" id="ARBA00004167"/>
    </source>
</evidence>
<comment type="caution">
    <text evidence="6">The sequence shown here is derived from an EMBL/GenBank/DDBJ whole genome shotgun (WGS) entry which is preliminary data.</text>
</comment>
<reference evidence="6 7" key="1">
    <citation type="submission" date="2010-11" db="EMBL/GenBank/DDBJ databases">
        <authorList>
            <person name="Weinstock G."/>
            <person name="Sodergren E."/>
            <person name="Clifton S."/>
            <person name="Fulton L."/>
            <person name="Fulton B."/>
            <person name="Courtney L."/>
            <person name="Fronick C."/>
            <person name="Harrison M."/>
            <person name="Strong C."/>
            <person name="Farmer C."/>
            <person name="Delahaunty K."/>
            <person name="Markovic C."/>
            <person name="Hall O."/>
            <person name="Minx P."/>
            <person name="Tomlinson C."/>
            <person name="Mitreva M."/>
            <person name="Hou S."/>
            <person name="Chen J."/>
            <person name="Wollam A."/>
            <person name="Pepin K.H."/>
            <person name="Johnson M."/>
            <person name="Bhonagiri V."/>
            <person name="Zhang X."/>
            <person name="Suruliraj S."/>
            <person name="Warren W."/>
            <person name="Chinwalla A."/>
            <person name="Mardis E.R."/>
            <person name="Wilson R.K."/>
        </authorList>
    </citation>
    <scope>NUCLEOTIDE SEQUENCE [LARGE SCALE GENOMIC DNA]</scope>
    <source>
        <strain evidence="6 7">F0211</strain>
    </source>
</reference>
<evidence type="ECO:0000313" key="7">
    <source>
        <dbReference type="Proteomes" id="UP000002973"/>
    </source>
</evidence>